<dbReference type="Proteomes" id="UP000663881">
    <property type="component" value="Unassembled WGS sequence"/>
</dbReference>
<evidence type="ECO:0000313" key="1">
    <source>
        <dbReference type="EMBL" id="CAF3487700.1"/>
    </source>
</evidence>
<sequence>MTEHDNERCKELVDKIEKKLKKFSLINLKQLKHIQYNDFNMNESTDDYEPLTDKLRVGNFIEKAISYSTMDNKVKSKIVSKFVDETSADIFELKVKEYKLAANIDKYAQKDDF</sequence>
<dbReference type="EMBL" id="CAJOAY010000015">
    <property type="protein sequence ID" value="CAF3487700.1"/>
    <property type="molecule type" value="Genomic_DNA"/>
</dbReference>
<gene>
    <name evidence="1" type="ORF">OKA104_LOCUS717</name>
</gene>
<organism evidence="1 2">
    <name type="scientific">Adineta steineri</name>
    <dbReference type="NCBI Taxonomy" id="433720"/>
    <lineage>
        <taxon>Eukaryota</taxon>
        <taxon>Metazoa</taxon>
        <taxon>Spiralia</taxon>
        <taxon>Gnathifera</taxon>
        <taxon>Rotifera</taxon>
        <taxon>Eurotatoria</taxon>
        <taxon>Bdelloidea</taxon>
        <taxon>Adinetida</taxon>
        <taxon>Adinetidae</taxon>
        <taxon>Adineta</taxon>
    </lineage>
</organism>
<evidence type="ECO:0000313" key="2">
    <source>
        <dbReference type="Proteomes" id="UP000663881"/>
    </source>
</evidence>
<protein>
    <submittedName>
        <fullName evidence="1">Uncharacterized protein</fullName>
    </submittedName>
</protein>
<name>A0A818G8I7_9BILA</name>
<dbReference type="AlphaFoldDB" id="A0A818G8I7"/>
<accession>A0A818G8I7</accession>
<comment type="caution">
    <text evidence="1">The sequence shown here is derived from an EMBL/GenBank/DDBJ whole genome shotgun (WGS) entry which is preliminary data.</text>
</comment>
<reference evidence="1" key="1">
    <citation type="submission" date="2021-02" db="EMBL/GenBank/DDBJ databases">
        <authorList>
            <person name="Nowell W R."/>
        </authorList>
    </citation>
    <scope>NUCLEOTIDE SEQUENCE</scope>
</reference>
<proteinExistence type="predicted"/>